<accession>A0A0R2WZ01</accession>
<dbReference type="CDD" id="cd04730">
    <property type="entry name" value="NPD_like"/>
    <property type="match status" value="1"/>
</dbReference>
<gene>
    <name evidence="4" type="ORF">ABS30_04135</name>
</gene>
<keyword evidence="3" id="KW-0560">Oxidoreductase</keyword>
<dbReference type="Gene3D" id="3.20.20.70">
    <property type="entry name" value="Aldolase class I"/>
    <property type="match status" value="1"/>
</dbReference>
<dbReference type="InterPro" id="IPR004136">
    <property type="entry name" value="NMO"/>
</dbReference>
<keyword evidence="4" id="KW-0503">Monooxygenase</keyword>
<keyword evidence="1" id="KW-0285">Flavoprotein</keyword>
<keyword evidence="2" id="KW-0288">FMN</keyword>
<dbReference type="EMBL" id="LIDJ01000089">
    <property type="protein sequence ID" value="KRP29110.1"/>
    <property type="molecule type" value="Genomic_DNA"/>
</dbReference>
<comment type="caution">
    <text evidence="4">The sequence shown here is derived from an EMBL/GenBank/DDBJ whole genome shotgun (WGS) entry which is preliminary data.</text>
</comment>
<organism evidence="4 5">
    <name type="scientific">OM182 bacterium BACL3 MAG-120924-bin41</name>
    <dbReference type="NCBI Taxonomy" id="1655632"/>
    <lineage>
        <taxon>Bacteria</taxon>
        <taxon>Pseudomonadati</taxon>
        <taxon>Pseudomonadota</taxon>
        <taxon>Gammaproteobacteria</taxon>
        <taxon>OMG group</taxon>
        <taxon>OM182 clade</taxon>
    </lineage>
</organism>
<reference evidence="4 5" key="1">
    <citation type="submission" date="2015-10" db="EMBL/GenBank/DDBJ databases">
        <title>Metagenome-Assembled Genomes uncover a global brackish microbiome.</title>
        <authorList>
            <person name="Hugerth L.W."/>
            <person name="Larsson J."/>
            <person name="Alneberg J."/>
            <person name="Lindh M.V."/>
            <person name="Legrand C."/>
            <person name="Pinhassi J."/>
            <person name="Andersson A.F."/>
        </authorList>
    </citation>
    <scope>NUCLEOTIDE SEQUENCE [LARGE SCALE GENOMIC DNA]</scope>
    <source>
        <strain evidence="4">BACL3 MAG-120924-bin41</strain>
    </source>
</reference>
<proteinExistence type="predicted"/>
<dbReference type="PANTHER" id="PTHR32332:SF20">
    <property type="entry name" value="2-NITROPROPANE DIOXYGENASE-LIKE PROTEIN"/>
    <property type="match status" value="1"/>
</dbReference>
<dbReference type="Pfam" id="PF03060">
    <property type="entry name" value="NMO"/>
    <property type="match status" value="1"/>
</dbReference>
<dbReference type="GO" id="GO:0018580">
    <property type="term" value="F:nitronate monooxygenase activity"/>
    <property type="evidence" value="ECO:0007669"/>
    <property type="project" value="InterPro"/>
</dbReference>
<evidence type="ECO:0000256" key="1">
    <source>
        <dbReference type="ARBA" id="ARBA00022630"/>
    </source>
</evidence>
<evidence type="ECO:0000256" key="2">
    <source>
        <dbReference type="ARBA" id="ARBA00022643"/>
    </source>
</evidence>
<evidence type="ECO:0000256" key="3">
    <source>
        <dbReference type="ARBA" id="ARBA00023002"/>
    </source>
</evidence>
<dbReference type="Proteomes" id="UP000052138">
    <property type="component" value="Unassembled WGS sequence"/>
</dbReference>
<dbReference type="InterPro" id="IPR013785">
    <property type="entry name" value="Aldolase_TIM"/>
</dbReference>
<dbReference type="AlphaFoldDB" id="A0A0R2WZ01"/>
<dbReference type="SUPFAM" id="SSF51412">
    <property type="entry name" value="Inosine monophosphate dehydrogenase (IMPDH)"/>
    <property type="match status" value="1"/>
</dbReference>
<evidence type="ECO:0000313" key="4">
    <source>
        <dbReference type="EMBL" id="KRP29110.1"/>
    </source>
</evidence>
<name>A0A0R2WZ01_9GAMM</name>
<sequence length="325" mass="34635">MKTKITELFNIEHPIIQGGMHYVGFAELAAAVSEAGGLGIITGLTQKTPELLAQEIAKARALTNKPIGVNLTFLPSLSTPDYPGYVKAIIEGGVTVVETAGRNPAQVMPALKEAGIKVIHKCTSVRHALKAQEIGCDAVSVDGFECGGHPGEDDIPNMILLPRAADELDIPFVASGGQADARSLVASLSMGAEGINMGTRFIATKEAPVHDNVKQAIVNASELDTRLIMRPLRNTERVLNNEAVERLMAKEKALGDAIKFEDIHGEVAGVYPRIMLEGDMEIGAWSCGMVAGLIHDVPTCKELIDRIMSEADAIISNRLANILKG</sequence>
<protein>
    <submittedName>
        <fullName evidence="4">Nitronate monooxygenase</fullName>
    </submittedName>
</protein>
<dbReference type="PANTHER" id="PTHR32332">
    <property type="entry name" value="2-NITROPROPANE DIOXYGENASE"/>
    <property type="match status" value="1"/>
</dbReference>
<evidence type="ECO:0000313" key="5">
    <source>
        <dbReference type="Proteomes" id="UP000052138"/>
    </source>
</evidence>